<accession>A0A4U0VXE8</accession>
<dbReference type="Proteomes" id="UP000308768">
    <property type="component" value="Unassembled WGS sequence"/>
</dbReference>
<proteinExistence type="predicted"/>
<keyword evidence="3" id="KW-1185">Reference proteome</keyword>
<evidence type="ECO:0000313" key="3">
    <source>
        <dbReference type="Proteomes" id="UP000308768"/>
    </source>
</evidence>
<evidence type="ECO:0000313" key="2">
    <source>
        <dbReference type="EMBL" id="TKA54410.1"/>
    </source>
</evidence>
<gene>
    <name evidence="2" type="ORF">B0A49_12377</name>
</gene>
<dbReference type="PANTHER" id="PTHR37544:SF3">
    <property type="entry name" value="SPRAY"/>
    <property type="match status" value="1"/>
</dbReference>
<feature type="transmembrane region" description="Helical" evidence="1">
    <location>
        <begin position="28"/>
        <end position="49"/>
    </location>
</feature>
<sequence length="768" mass="81857">MAKAEEFVVTSYSPVHVQGARQRNYKPWVLRFPYLISVFLTTILFIALLEYASRTLPHASSVSADTVANALHLSARQAAVSVSTTSSYHPVVASTSAQSAYVATASTTSLRAHTFYAASTDFVATVTTVSQQGSPTSATNPDAFVRTVSTSSVVSVTVPSIYTEVAGVFLPTASTSSVKGVIASTTASAVYVLTESSVLGGNAAVSIGGDVATGGEQTFFTVSTANYVSTEATVLPSPAMSSYVSTATSRPTIPKVGSAAPGGFVATKGTSALLPGSTLVSSSNDTGTINSTNASVVIRWPVWKAFVGAYLPVLLAVIYRVLWSSMCAAVKLYEPFSQLIQPEGGLAKDTLFAYYLSSNLTPDPILGFFKGHWVILHTSLVYLVAGSMTSLASESLYVDTHYCANPSDNSNNPCWPRMSINPVMLRLLEGLLSYVAIMTLVIMAMIWRRSSGLCADPSAIATVASLVHHPEVLDDLRSIPAEATHADMKRLLGAKRYRLADYQTSDGTVRYGIVPVNANPSTSARNWTTGNSYAQVHNPAPSPGSGRTRLQTLDKFLDVGLGVVVVGVLAVIVAYYLDGSNSGFNRFFNSRGFGPRFLMATIGTLIAAQWKRVERTTQTLAPYMRLSSSPAPASSTILFSTPTLTAASIIALLYHHHVLPAVVACTTILAEVLVITITGVPFASGQTWLQFLVSVYLSTGILGIMVLVVVALLFWRRRAPHLPRDPDTLAAVMSYVGASRMLDDFEGLEGTESKERDRTVKSWGKTYG</sequence>
<protein>
    <submittedName>
        <fullName evidence="2">Uncharacterized protein</fullName>
    </submittedName>
</protein>
<feature type="transmembrane region" description="Helical" evidence="1">
    <location>
        <begin position="300"/>
        <end position="322"/>
    </location>
</feature>
<feature type="transmembrane region" description="Helical" evidence="1">
    <location>
        <begin position="427"/>
        <end position="447"/>
    </location>
</feature>
<keyword evidence="1" id="KW-0812">Transmembrane</keyword>
<dbReference type="EMBL" id="NAJN01002308">
    <property type="protein sequence ID" value="TKA54410.1"/>
    <property type="molecule type" value="Genomic_DNA"/>
</dbReference>
<feature type="transmembrane region" description="Helical" evidence="1">
    <location>
        <begin position="633"/>
        <end position="654"/>
    </location>
</feature>
<dbReference type="OrthoDB" id="5428901at2759"/>
<feature type="transmembrane region" description="Helical" evidence="1">
    <location>
        <begin position="559"/>
        <end position="577"/>
    </location>
</feature>
<organism evidence="2 3">
    <name type="scientific">Cryomyces minteri</name>
    <dbReference type="NCBI Taxonomy" id="331657"/>
    <lineage>
        <taxon>Eukaryota</taxon>
        <taxon>Fungi</taxon>
        <taxon>Dikarya</taxon>
        <taxon>Ascomycota</taxon>
        <taxon>Pezizomycotina</taxon>
        <taxon>Dothideomycetes</taxon>
        <taxon>Dothideomycetes incertae sedis</taxon>
        <taxon>Cryomyces</taxon>
    </lineage>
</organism>
<reference evidence="2 3" key="1">
    <citation type="submission" date="2017-03" db="EMBL/GenBank/DDBJ databases">
        <title>Genomes of endolithic fungi from Antarctica.</title>
        <authorList>
            <person name="Coleine C."/>
            <person name="Masonjones S."/>
            <person name="Stajich J.E."/>
        </authorList>
    </citation>
    <scope>NUCLEOTIDE SEQUENCE [LARGE SCALE GENOMIC DNA]</scope>
    <source>
        <strain evidence="2 3">CCFEE 5187</strain>
    </source>
</reference>
<feature type="transmembrane region" description="Helical" evidence="1">
    <location>
        <begin position="688"/>
        <end position="715"/>
    </location>
</feature>
<evidence type="ECO:0000256" key="1">
    <source>
        <dbReference type="SAM" id="Phobius"/>
    </source>
</evidence>
<dbReference type="PANTHER" id="PTHR37544">
    <property type="entry name" value="SPRAY-RELATED"/>
    <property type="match status" value="1"/>
</dbReference>
<dbReference type="InterPro" id="IPR021840">
    <property type="entry name" value="DUF3433"/>
</dbReference>
<keyword evidence="1" id="KW-1133">Transmembrane helix</keyword>
<dbReference type="STRING" id="331657.A0A4U0VXE8"/>
<name>A0A4U0VXE8_9PEZI</name>
<feature type="transmembrane region" description="Helical" evidence="1">
    <location>
        <begin position="661"/>
        <end position="682"/>
    </location>
</feature>
<keyword evidence="1" id="KW-0472">Membrane</keyword>
<comment type="caution">
    <text evidence="2">The sequence shown here is derived from an EMBL/GenBank/DDBJ whole genome shotgun (WGS) entry which is preliminary data.</text>
</comment>
<dbReference type="Pfam" id="PF11915">
    <property type="entry name" value="DUF3433"/>
    <property type="match status" value="2"/>
</dbReference>
<feature type="non-terminal residue" evidence="2">
    <location>
        <position position="768"/>
    </location>
</feature>
<dbReference type="AlphaFoldDB" id="A0A4U0VXE8"/>